<evidence type="ECO:0000313" key="4">
    <source>
        <dbReference type="Proteomes" id="UP000617743"/>
    </source>
</evidence>
<evidence type="ECO:0000256" key="1">
    <source>
        <dbReference type="SAM" id="MobiDB-lite"/>
    </source>
</evidence>
<sequence length="363" mass="38793">MRFAGSALAWSAALTAATVLWSGSTAYAAGPEDNTNVPPADEQSGGGTDGKGGLSASVSNIKVTYVSGGDGGGGGEGNLGTVDPDWKPPACWYEPAFSPEQLKRFVDRDGGGDVGIHESWFGKGLWTDHYRDGKPADNFDLHAPTNSSAEGYKNYNLGKDGYFWRGVAPNPSDPDSWDCGRIMFWVDAGEVPDDPNSPTPQTLAEYAYNKVKVPDTKVELKPEGKSTVNLPTWVWLDKGTFKDIKVRAELPNTGLWAETTAKPVALHLEPGTEDAEVFPASGDCQINDDGSIGTPYTKGAAEKTPPCGIRYLRATDGTPYQLSASVTWQITWEGSDGTGGDLPDGTFETTQDMNVQEIQSVNR</sequence>
<dbReference type="EMBL" id="BMWC01000002">
    <property type="protein sequence ID" value="GGW92002.1"/>
    <property type="molecule type" value="Genomic_DNA"/>
</dbReference>
<dbReference type="RefSeq" id="WP_190049959.1">
    <property type="nucleotide sequence ID" value="NZ_BMWC01000002.1"/>
</dbReference>
<accession>A0ABQ2X1L1</accession>
<evidence type="ECO:0000256" key="2">
    <source>
        <dbReference type="SAM" id="SignalP"/>
    </source>
</evidence>
<feature type="chain" id="PRO_5047480368" description="Secreted protein" evidence="2">
    <location>
        <begin position="29"/>
        <end position="363"/>
    </location>
</feature>
<organism evidence="3 4">
    <name type="scientific">Streptomyces lomondensis</name>
    <dbReference type="NCBI Taxonomy" id="68229"/>
    <lineage>
        <taxon>Bacteria</taxon>
        <taxon>Bacillati</taxon>
        <taxon>Actinomycetota</taxon>
        <taxon>Actinomycetes</taxon>
        <taxon>Kitasatosporales</taxon>
        <taxon>Streptomycetaceae</taxon>
        <taxon>Streptomyces</taxon>
    </lineage>
</organism>
<proteinExistence type="predicted"/>
<evidence type="ECO:0000313" key="3">
    <source>
        <dbReference type="EMBL" id="GGW92002.1"/>
    </source>
</evidence>
<feature type="signal peptide" evidence="2">
    <location>
        <begin position="1"/>
        <end position="28"/>
    </location>
</feature>
<gene>
    <name evidence="3" type="ORF">GCM10010383_22240</name>
</gene>
<reference evidence="4" key="1">
    <citation type="journal article" date="2019" name="Int. J. Syst. Evol. Microbiol.">
        <title>The Global Catalogue of Microorganisms (GCM) 10K type strain sequencing project: providing services to taxonomists for standard genome sequencing and annotation.</title>
        <authorList>
            <consortium name="The Broad Institute Genomics Platform"/>
            <consortium name="The Broad Institute Genome Sequencing Center for Infectious Disease"/>
            <person name="Wu L."/>
            <person name="Ma J."/>
        </authorList>
    </citation>
    <scope>NUCLEOTIDE SEQUENCE [LARGE SCALE GENOMIC DNA]</scope>
    <source>
        <strain evidence="4">JCM 4866</strain>
    </source>
</reference>
<name>A0ABQ2X1L1_9ACTN</name>
<feature type="compositionally biased region" description="Gly residues" evidence="1">
    <location>
        <begin position="44"/>
        <end position="53"/>
    </location>
</feature>
<keyword evidence="4" id="KW-1185">Reference proteome</keyword>
<comment type="caution">
    <text evidence="3">The sequence shown here is derived from an EMBL/GenBank/DDBJ whole genome shotgun (WGS) entry which is preliminary data.</text>
</comment>
<keyword evidence="2" id="KW-0732">Signal</keyword>
<evidence type="ECO:0008006" key="5">
    <source>
        <dbReference type="Google" id="ProtNLM"/>
    </source>
</evidence>
<protein>
    <recommendedName>
        <fullName evidence="5">Secreted protein</fullName>
    </recommendedName>
</protein>
<feature type="region of interest" description="Disordered" evidence="1">
    <location>
        <begin position="29"/>
        <end position="53"/>
    </location>
</feature>
<dbReference type="Proteomes" id="UP000617743">
    <property type="component" value="Unassembled WGS sequence"/>
</dbReference>